<dbReference type="SUPFAM" id="SSF56784">
    <property type="entry name" value="HAD-like"/>
    <property type="match status" value="1"/>
</dbReference>
<accession>A0ABS7ZIG2</accession>
<dbReference type="InterPro" id="IPR023214">
    <property type="entry name" value="HAD_sf"/>
</dbReference>
<dbReference type="Gene3D" id="3.40.50.1000">
    <property type="entry name" value="HAD superfamily/HAD-like"/>
    <property type="match status" value="1"/>
</dbReference>
<name>A0ABS7ZIG2_9MICO</name>
<gene>
    <name evidence="1" type="ORF">LEP48_13250</name>
</gene>
<dbReference type="EMBL" id="JAIXCQ010000009">
    <property type="protein sequence ID" value="MCA5894307.1"/>
    <property type="molecule type" value="Genomic_DNA"/>
</dbReference>
<dbReference type="CDD" id="cd01427">
    <property type="entry name" value="HAD_like"/>
    <property type="match status" value="1"/>
</dbReference>
<dbReference type="Pfam" id="PF00702">
    <property type="entry name" value="Hydrolase"/>
    <property type="match status" value="1"/>
</dbReference>
<dbReference type="Proteomes" id="UP001319870">
    <property type="component" value="Unassembled WGS sequence"/>
</dbReference>
<evidence type="ECO:0000313" key="1">
    <source>
        <dbReference type="EMBL" id="MCA5894307.1"/>
    </source>
</evidence>
<keyword evidence="2" id="KW-1185">Reference proteome</keyword>
<sequence>MTDARTLLWSARAVLLDFDGPVTPLMPAPLNMQAADAARAVLARHGIEPAELRETSDHLAIIRWAGAHAPDALPDVEAVCIEAEVGAARTSQPTAGARELILALADAGVPVVIVTNNGASAARTYLERFNLAQHLRDIVGRPERRPDLLKPNTHMVKEALRIANVEPSEAVLIGDSVSDVAVSHAAGLQVIGYAKNPRRGSELAAASADALTETITALTPAGG</sequence>
<reference evidence="1 2" key="1">
    <citation type="submission" date="2021-09" db="EMBL/GenBank/DDBJ databases">
        <title>Isoptericola luteus sp. nov., a novel bacterium isolated from Harbin, the capital city of Heilongjiang province.</title>
        <authorList>
            <person name="Li J."/>
        </authorList>
    </citation>
    <scope>NUCLEOTIDE SEQUENCE [LARGE SCALE GENOMIC DNA]</scope>
    <source>
        <strain evidence="1 2">NEAU-Y5</strain>
    </source>
</reference>
<dbReference type="InterPro" id="IPR050155">
    <property type="entry name" value="HAD-like_hydrolase_sf"/>
</dbReference>
<organism evidence="1 2">
    <name type="scientific">Isoptericola luteus</name>
    <dbReference type="NCBI Taxonomy" id="2879484"/>
    <lineage>
        <taxon>Bacteria</taxon>
        <taxon>Bacillati</taxon>
        <taxon>Actinomycetota</taxon>
        <taxon>Actinomycetes</taxon>
        <taxon>Micrococcales</taxon>
        <taxon>Promicromonosporaceae</taxon>
        <taxon>Isoptericola</taxon>
    </lineage>
</organism>
<dbReference type="RefSeq" id="WP_225566070.1">
    <property type="nucleotide sequence ID" value="NZ_JAIXCQ010000009.1"/>
</dbReference>
<dbReference type="InterPro" id="IPR036412">
    <property type="entry name" value="HAD-like_sf"/>
</dbReference>
<protein>
    <submittedName>
        <fullName evidence="1">HAD hydrolase-like protein</fullName>
    </submittedName>
</protein>
<dbReference type="PANTHER" id="PTHR43434:SF1">
    <property type="entry name" value="PHOSPHOGLYCOLATE PHOSPHATASE"/>
    <property type="match status" value="1"/>
</dbReference>
<comment type="caution">
    <text evidence="1">The sequence shown here is derived from an EMBL/GenBank/DDBJ whole genome shotgun (WGS) entry which is preliminary data.</text>
</comment>
<proteinExistence type="predicted"/>
<dbReference type="PANTHER" id="PTHR43434">
    <property type="entry name" value="PHOSPHOGLYCOLATE PHOSPHATASE"/>
    <property type="match status" value="1"/>
</dbReference>
<evidence type="ECO:0000313" key="2">
    <source>
        <dbReference type="Proteomes" id="UP001319870"/>
    </source>
</evidence>